<dbReference type="PANTHER" id="PTHR43531">
    <property type="entry name" value="PROTEIN ICFG"/>
    <property type="match status" value="1"/>
</dbReference>
<evidence type="ECO:0000256" key="1">
    <source>
        <dbReference type="ARBA" id="ARBA00022500"/>
    </source>
</evidence>
<keyword evidence="3" id="KW-0175">Coiled coil</keyword>
<protein>
    <recommendedName>
        <fullName evidence="6">Methyl-accepting chemotaxis protein</fullName>
    </recommendedName>
</protein>
<dbReference type="EMBL" id="JAEMHK010000020">
    <property type="protein sequence ID" value="MBJ6802537.1"/>
    <property type="molecule type" value="Genomic_DNA"/>
</dbReference>
<evidence type="ECO:0000256" key="2">
    <source>
        <dbReference type="ARBA" id="ARBA00029447"/>
    </source>
</evidence>
<keyword evidence="5" id="KW-1185">Reference proteome</keyword>
<evidence type="ECO:0000313" key="4">
    <source>
        <dbReference type="EMBL" id="MBJ6802537.1"/>
    </source>
</evidence>
<dbReference type="Gene3D" id="1.10.287.950">
    <property type="entry name" value="Methyl-accepting chemotaxis protein"/>
    <property type="match status" value="1"/>
</dbReference>
<evidence type="ECO:0008006" key="6">
    <source>
        <dbReference type="Google" id="ProtNLM"/>
    </source>
</evidence>
<organism evidence="4 5">
    <name type="scientific">Geomonas propionica</name>
    <dbReference type="NCBI Taxonomy" id="2798582"/>
    <lineage>
        <taxon>Bacteria</taxon>
        <taxon>Pseudomonadati</taxon>
        <taxon>Thermodesulfobacteriota</taxon>
        <taxon>Desulfuromonadia</taxon>
        <taxon>Geobacterales</taxon>
        <taxon>Geobacteraceae</taxon>
        <taxon>Geomonas</taxon>
    </lineage>
</organism>
<evidence type="ECO:0000256" key="3">
    <source>
        <dbReference type="SAM" id="Coils"/>
    </source>
</evidence>
<proteinExistence type="inferred from homology"/>
<accession>A0ABS0YYG5</accession>
<dbReference type="Proteomes" id="UP000641025">
    <property type="component" value="Unassembled WGS sequence"/>
</dbReference>
<sequence>MHHHPRQVSQLQGAGAEQINKAIQQLDQVIQQNASAAEEMSSTAEELSSQAEQLQGVITFFKVEGAERGTKALPPCTD</sequence>
<keyword evidence="1" id="KW-0145">Chemotaxis</keyword>
<feature type="coiled-coil region" evidence="3">
    <location>
        <begin position="19"/>
        <end position="57"/>
    </location>
</feature>
<name>A0ABS0YYG5_9BACT</name>
<dbReference type="PANTHER" id="PTHR43531:SF11">
    <property type="entry name" value="METHYL-ACCEPTING CHEMOTAXIS PROTEIN 3"/>
    <property type="match status" value="1"/>
</dbReference>
<evidence type="ECO:0000313" key="5">
    <source>
        <dbReference type="Proteomes" id="UP000641025"/>
    </source>
</evidence>
<dbReference type="SUPFAM" id="SSF58104">
    <property type="entry name" value="Methyl-accepting chemotaxis protein (MCP) signaling domain"/>
    <property type="match status" value="1"/>
</dbReference>
<comment type="caution">
    <text evidence="4">The sequence shown here is derived from an EMBL/GenBank/DDBJ whole genome shotgun (WGS) entry which is preliminary data.</text>
</comment>
<comment type="similarity">
    <text evidence="2">Belongs to the methyl-accepting chemotaxis (MCP) protein family.</text>
</comment>
<reference evidence="4 5" key="1">
    <citation type="submission" date="2020-12" db="EMBL/GenBank/DDBJ databases">
        <title>Geomonas sp. Red259, isolated from paddy soil.</title>
        <authorList>
            <person name="Xu Z."/>
            <person name="Zhang Z."/>
            <person name="Masuda Y."/>
            <person name="Itoh H."/>
            <person name="Senoo K."/>
        </authorList>
    </citation>
    <scope>NUCLEOTIDE SEQUENCE [LARGE SCALE GENOMIC DNA]</scope>
    <source>
        <strain evidence="4 5">Red259</strain>
    </source>
</reference>
<dbReference type="InterPro" id="IPR051310">
    <property type="entry name" value="MCP_chemotaxis"/>
</dbReference>
<gene>
    <name evidence="4" type="ORF">JFN90_20605</name>
</gene>